<feature type="region of interest" description="Disordered" evidence="1">
    <location>
        <begin position="1"/>
        <end position="101"/>
    </location>
</feature>
<evidence type="ECO:0000313" key="2">
    <source>
        <dbReference type="EMBL" id="MFC7192276.1"/>
    </source>
</evidence>
<organism evidence="2 3">
    <name type="scientific">Halocatena marina</name>
    <dbReference type="NCBI Taxonomy" id="2934937"/>
    <lineage>
        <taxon>Archaea</taxon>
        <taxon>Methanobacteriati</taxon>
        <taxon>Methanobacteriota</taxon>
        <taxon>Stenosarchaea group</taxon>
        <taxon>Halobacteria</taxon>
        <taxon>Halobacteriales</taxon>
        <taxon>Natronomonadaceae</taxon>
        <taxon>Halocatena</taxon>
    </lineage>
</organism>
<evidence type="ECO:0000313" key="3">
    <source>
        <dbReference type="Proteomes" id="UP001596417"/>
    </source>
</evidence>
<name>A0ABD5YSM2_9EURY</name>
<protein>
    <submittedName>
        <fullName evidence="2">Gas vesicle protein GvpO</fullName>
    </submittedName>
</protein>
<dbReference type="EMBL" id="JBHTAX010000004">
    <property type="protein sequence ID" value="MFC7192276.1"/>
    <property type="molecule type" value="Genomic_DNA"/>
</dbReference>
<proteinExistence type="predicted"/>
<feature type="compositionally biased region" description="Basic and acidic residues" evidence="1">
    <location>
        <begin position="60"/>
        <end position="84"/>
    </location>
</feature>
<feature type="compositionally biased region" description="Basic and acidic residues" evidence="1">
    <location>
        <begin position="36"/>
        <end position="53"/>
    </location>
</feature>
<dbReference type="Proteomes" id="UP001596417">
    <property type="component" value="Unassembled WGS sequence"/>
</dbReference>
<dbReference type="Pfam" id="PF05800">
    <property type="entry name" value="GvpO"/>
    <property type="match status" value="1"/>
</dbReference>
<accession>A0ABD5YSM2</accession>
<comment type="caution">
    <text evidence="2">The sequence shown here is derived from an EMBL/GenBank/DDBJ whole genome shotgun (WGS) entry which is preliminary data.</text>
</comment>
<gene>
    <name evidence="2" type="primary">gvpO</name>
    <name evidence="2" type="ORF">ACFQL7_22300</name>
</gene>
<dbReference type="RefSeq" id="WP_278002482.1">
    <property type="nucleotide sequence ID" value="NZ_CP110250.1"/>
</dbReference>
<feature type="compositionally biased region" description="Acidic residues" evidence="1">
    <location>
        <begin position="85"/>
        <end position="101"/>
    </location>
</feature>
<keyword evidence="3" id="KW-1185">Reference proteome</keyword>
<reference evidence="2 3" key="1">
    <citation type="journal article" date="2019" name="Int. J. Syst. Evol. Microbiol.">
        <title>The Global Catalogue of Microorganisms (GCM) 10K type strain sequencing project: providing services to taxonomists for standard genome sequencing and annotation.</title>
        <authorList>
            <consortium name="The Broad Institute Genomics Platform"/>
            <consortium name="The Broad Institute Genome Sequencing Center for Infectious Disease"/>
            <person name="Wu L."/>
            <person name="Ma J."/>
        </authorList>
    </citation>
    <scope>NUCLEOTIDE SEQUENCE [LARGE SCALE GENOMIC DNA]</scope>
    <source>
        <strain evidence="2 3">RDMS1</strain>
    </source>
</reference>
<feature type="compositionally biased region" description="Polar residues" evidence="1">
    <location>
        <begin position="1"/>
        <end position="12"/>
    </location>
</feature>
<dbReference type="InterPro" id="IPR008634">
    <property type="entry name" value="Gas-vesicle_GvpO"/>
</dbReference>
<dbReference type="AlphaFoldDB" id="A0ABD5YSM2"/>
<sequence length="189" mass="21326">MIPPNQRSANDEPNSEDSVAETATKLRSTLDSLNSADDRDERESNDEDHKSVDENSNTEMTDKSDNEESENGKQIEDSETKNEGTEDEEKSSETDTDEISTDEAELIEIRDHVQEVAADLIGRDLDGIAAIHRNDSTWTVAVDVVERHSVPDTQDIMGRYEIHLGSNGEIREYNCSSRYRRGDTGYNEW</sequence>
<dbReference type="GeneID" id="76201948"/>
<evidence type="ECO:0000256" key="1">
    <source>
        <dbReference type="SAM" id="MobiDB-lite"/>
    </source>
</evidence>
<feature type="compositionally biased region" description="Polar residues" evidence="1">
    <location>
        <begin position="25"/>
        <end position="35"/>
    </location>
</feature>